<accession>A0AAV4QVM9</accession>
<dbReference type="Proteomes" id="UP001054837">
    <property type="component" value="Unassembled WGS sequence"/>
</dbReference>
<evidence type="ECO:0000256" key="1">
    <source>
        <dbReference type="SAM" id="MobiDB-lite"/>
    </source>
</evidence>
<feature type="compositionally biased region" description="Basic and acidic residues" evidence="1">
    <location>
        <begin position="19"/>
        <end position="31"/>
    </location>
</feature>
<gene>
    <name evidence="2" type="ORF">CDAR_183571</name>
</gene>
<name>A0AAV4QVM9_9ARAC</name>
<protein>
    <submittedName>
        <fullName evidence="2">Uncharacterized protein</fullName>
    </submittedName>
</protein>
<comment type="caution">
    <text evidence="2">The sequence shown here is derived from an EMBL/GenBank/DDBJ whole genome shotgun (WGS) entry which is preliminary data.</text>
</comment>
<reference evidence="2 3" key="1">
    <citation type="submission" date="2021-06" db="EMBL/GenBank/DDBJ databases">
        <title>Caerostris darwini draft genome.</title>
        <authorList>
            <person name="Kono N."/>
            <person name="Arakawa K."/>
        </authorList>
    </citation>
    <scope>NUCLEOTIDE SEQUENCE [LARGE SCALE GENOMIC DNA]</scope>
</reference>
<proteinExistence type="predicted"/>
<dbReference type="EMBL" id="BPLQ01005318">
    <property type="protein sequence ID" value="GIY14078.1"/>
    <property type="molecule type" value="Genomic_DNA"/>
</dbReference>
<keyword evidence="3" id="KW-1185">Reference proteome</keyword>
<feature type="region of interest" description="Disordered" evidence="1">
    <location>
        <begin position="1"/>
        <end position="31"/>
    </location>
</feature>
<evidence type="ECO:0000313" key="2">
    <source>
        <dbReference type="EMBL" id="GIY14078.1"/>
    </source>
</evidence>
<evidence type="ECO:0000313" key="3">
    <source>
        <dbReference type="Proteomes" id="UP001054837"/>
    </source>
</evidence>
<dbReference type="AlphaFoldDB" id="A0AAV4QVM9"/>
<sequence>MLSHAITVSHRPPKKVKRNLPETKPRFKDESNLSGLTRSVTDLELRQIRPWEIFTFLRELWACLGFSHSLQLNGLGILVTLKQLTSCSAESLVSRKGLLADLCPEVSDFKCK</sequence>
<organism evidence="2 3">
    <name type="scientific">Caerostris darwini</name>
    <dbReference type="NCBI Taxonomy" id="1538125"/>
    <lineage>
        <taxon>Eukaryota</taxon>
        <taxon>Metazoa</taxon>
        <taxon>Ecdysozoa</taxon>
        <taxon>Arthropoda</taxon>
        <taxon>Chelicerata</taxon>
        <taxon>Arachnida</taxon>
        <taxon>Araneae</taxon>
        <taxon>Araneomorphae</taxon>
        <taxon>Entelegynae</taxon>
        <taxon>Araneoidea</taxon>
        <taxon>Araneidae</taxon>
        <taxon>Caerostris</taxon>
    </lineage>
</organism>